<feature type="region of interest" description="Disordered" evidence="2">
    <location>
        <begin position="313"/>
        <end position="341"/>
    </location>
</feature>
<gene>
    <name evidence="3" type="primary">KIAA1328</name>
</gene>
<reference evidence="3" key="2">
    <citation type="submission" date="2025-09" db="UniProtKB">
        <authorList>
            <consortium name="Ensembl"/>
        </authorList>
    </citation>
    <scope>IDENTIFICATION</scope>
</reference>
<feature type="region of interest" description="Disordered" evidence="2">
    <location>
        <begin position="516"/>
        <end position="562"/>
    </location>
</feature>
<evidence type="ECO:0000256" key="2">
    <source>
        <dbReference type="SAM" id="MobiDB-lite"/>
    </source>
</evidence>
<feature type="coiled-coil region" evidence="1">
    <location>
        <begin position="98"/>
        <end position="150"/>
    </location>
</feature>
<dbReference type="Proteomes" id="UP000694569">
    <property type="component" value="Unplaced"/>
</dbReference>
<feature type="region of interest" description="Disordered" evidence="2">
    <location>
        <begin position="29"/>
        <end position="87"/>
    </location>
</feature>
<feature type="region of interest" description="Disordered" evidence="2">
    <location>
        <begin position="388"/>
        <end position="445"/>
    </location>
</feature>
<dbReference type="GeneTree" id="ENSGT00390000011152"/>
<proteinExistence type="predicted"/>
<keyword evidence="4" id="KW-1185">Reference proteome</keyword>
<keyword evidence="1" id="KW-0175">Coiled coil</keyword>
<evidence type="ECO:0000256" key="1">
    <source>
        <dbReference type="SAM" id="Coils"/>
    </source>
</evidence>
<name>A0A8C5LMX1_9ANUR</name>
<dbReference type="Ensembl" id="ENSLLET00000002724.1">
    <property type="protein sequence ID" value="ENSLLEP00000002608.1"/>
    <property type="gene ID" value="ENSLLEG00000001701.1"/>
</dbReference>
<organism evidence="3 4">
    <name type="scientific">Leptobrachium leishanense</name>
    <name type="common">Leishan spiny toad</name>
    <dbReference type="NCBI Taxonomy" id="445787"/>
    <lineage>
        <taxon>Eukaryota</taxon>
        <taxon>Metazoa</taxon>
        <taxon>Chordata</taxon>
        <taxon>Craniata</taxon>
        <taxon>Vertebrata</taxon>
        <taxon>Euteleostomi</taxon>
        <taxon>Amphibia</taxon>
        <taxon>Batrachia</taxon>
        <taxon>Anura</taxon>
        <taxon>Pelobatoidea</taxon>
        <taxon>Megophryidae</taxon>
        <taxon>Leptobrachium</taxon>
    </lineage>
</organism>
<evidence type="ECO:0000313" key="3">
    <source>
        <dbReference type="Ensembl" id="ENSLLEP00000002608.1"/>
    </source>
</evidence>
<dbReference type="AlphaFoldDB" id="A0A8C5LMX1"/>
<feature type="compositionally biased region" description="Polar residues" evidence="2">
    <location>
        <begin position="186"/>
        <end position="207"/>
    </location>
</feature>
<sequence length="573" mass="63495">MADVAGEGAAGYWSLDASDEEQQVVYVSGLPRGGNLRPMPKHRSKKTEETKLKGCAPADDMTLPSSWRPEGGRQVDPEGGGMKSASLKDLCPEDKRRIANLIQELARVSEAKEVTEERLKTEHESFEKKIRQLEEQNDLIVTEREALHQQYRECQELLSLYQKYLSEQQDKLNQSLGKDGTGGGTAQQVAKNPRKPTSSELNGSYLNHSCHKPSSGSESSCSLAATRGCRTESGLRNTFHYNTDQCCSGNRLPKKPATQCASMGPVHQNHACSSTMDQSVAPHCPHCKMPNVPGTCPPNCAVRGPHEARSMIRRSPTPLKEGGLGTRPRESTSEKNLTEERRHELLLQKMELEMEKEHLHRLLVHQEEKLIAKQRELQQSRLDYCNRNLSSGCQPPETADVSGPPSKTPTLTNGFRHSPVCTPPPPSSTTSSKKQRRSRETLSEKKVLTFNGGEHDGLTIPPTNSLATVCRKDAAMSPSAASEELELGAAGTSHRNIYRYETSLIEMLEAVSPISMQRRPSPPSDPCDYSFLSPAPRSQLKPSRRPPLPITRAQHRPADPEESRMLEDIFFIC</sequence>
<evidence type="ECO:0000313" key="4">
    <source>
        <dbReference type="Proteomes" id="UP000694569"/>
    </source>
</evidence>
<dbReference type="OrthoDB" id="5972940at2759"/>
<protein>
    <submittedName>
        <fullName evidence="3">KIAA1328</fullName>
    </submittedName>
</protein>
<feature type="region of interest" description="Disordered" evidence="2">
    <location>
        <begin position="173"/>
        <end position="220"/>
    </location>
</feature>
<reference evidence="3" key="1">
    <citation type="submission" date="2025-08" db="UniProtKB">
        <authorList>
            <consortium name="Ensembl"/>
        </authorList>
    </citation>
    <scope>IDENTIFICATION</scope>
</reference>
<dbReference type="Pfam" id="PF15369">
    <property type="entry name" value="KIAA1328"/>
    <property type="match status" value="1"/>
</dbReference>
<accession>A0A8C5LMX1</accession>
<dbReference type="PANTHER" id="PTHR28375">
    <property type="entry name" value="PROTEIN HINDERIN"/>
    <property type="match status" value="1"/>
</dbReference>
<feature type="compositionally biased region" description="Basic and acidic residues" evidence="2">
    <location>
        <begin position="327"/>
        <end position="341"/>
    </location>
</feature>
<dbReference type="InterPro" id="IPR032736">
    <property type="entry name" value="Hinderin"/>
</dbReference>
<dbReference type="PANTHER" id="PTHR28375:SF1">
    <property type="entry name" value="PROTEIN HINDERIN"/>
    <property type="match status" value="1"/>
</dbReference>